<reference evidence="2 3" key="1">
    <citation type="journal article" date="2015" name="Genome Announc.">
        <title>Complete genome sequence of Martelella endophytica YC6887, which has antifungal activity associated with a halophyte.</title>
        <authorList>
            <person name="Khan A."/>
            <person name="Khan H."/>
            <person name="Chung E.J."/>
            <person name="Hossain M.T."/>
            <person name="Chung Y.R."/>
        </authorList>
    </citation>
    <scope>NUCLEOTIDE SEQUENCE [LARGE SCALE GENOMIC DNA]</scope>
    <source>
        <strain evidence="2">YC6887</strain>
    </source>
</reference>
<accession>A0A0D5LMV0</accession>
<evidence type="ECO:0000259" key="1">
    <source>
        <dbReference type="Pfam" id="PF00582"/>
    </source>
</evidence>
<dbReference type="HOGENOM" id="CLU_049301_12_2_5"/>
<sequence>MFKKIMVPVDLAHADKLQRALTAAADISKLYNAPLVYVGVTSSLPGALGHNPREYEAKLKAFAEGEMAKHGVSAEIHAVISHDPATDLNQSLARAVDEIGADLVVMATHVPNLADHFMHSHGGQLATHTRASVYLVRG</sequence>
<dbReference type="AlphaFoldDB" id="A0A0D5LMV0"/>
<dbReference type="PATRIC" id="fig|1486262.3.peg.1379"/>
<dbReference type="InterPro" id="IPR006016">
    <property type="entry name" value="UspA"/>
</dbReference>
<evidence type="ECO:0000313" key="3">
    <source>
        <dbReference type="Proteomes" id="UP000032611"/>
    </source>
</evidence>
<evidence type="ECO:0000313" key="2">
    <source>
        <dbReference type="EMBL" id="AJY45456.1"/>
    </source>
</evidence>
<dbReference type="Pfam" id="PF00582">
    <property type="entry name" value="Usp"/>
    <property type="match status" value="1"/>
</dbReference>
<dbReference type="RefSeq" id="WP_045680097.1">
    <property type="nucleotide sequence ID" value="NZ_CP010803.1"/>
</dbReference>
<dbReference type="Proteomes" id="UP000032611">
    <property type="component" value="Chromosome"/>
</dbReference>
<dbReference type="CDD" id="cd00293">
    <property type="entry name" value="USP-like"/>
    <property type="match status" value="1"/>
</dbReference>
<dbReference type="KEGG" id="mey:TM49_06700"/>
<feature type="domain" description="UspA" evidence="1">
    <location>
        <begin position="1"/>
        <end position="137"/>
    </location>
</feature>
<organism evidence="2 3">
    <name type="scientific">Martelella endophytica</name>
    <dbReference type="NCBI Taxonomy" id="1486262"/>
    <lineage>
        <taxon>Bacteria</taxon>
        <taxon>Pseudomonadati</taxon>
        <taxon>Pseudomonadota</taxon>
        <taxon>Alphaproteobacteria</taxon>
        <taxon>Hyphomicrobiales</taxon>
        <taxon>Aurantimonadaceae</taxon>
        <taxon>Martelella</taxon>
    </lineage>
</organism>
<proteinExistence type="predicted"/>
<dbReference type="STRING" id="1486262.TM49_06700"/>
<dbReference type="Gene3D" id="3.40.50.620">
    <property type="entry name" value="HUPs"/>
    <property type="match status" value="1"/>
</dbReference>
<name>A0A0D5LMV0_MAREN</name>
<dbReference type="InterPro" id="IPR014729">
    <property type="entry name" value="Rossmann-like_a/b/a_fold"/>
</dbReference>
<dbReference type="OrthoDB" id="9792500at2"/>
<dbReference type="SUPFAM" id="SSF52402">
    <property type="entry name" value="Adenine nucleotide alpha hydrolases-like"/>
    <property type="match status" value="1"/>
</dbReference>
<keyword evidence="3" id="KW-1185">Reference proteome</keyword>
<protein>
    <submittedName>
        <fullName evidence="2">Universal stress protein UspA</fullName>
    </submittedName>
</protein>
<gene>
    <name evidence="2" type="ORF">TM49_06700</name>
</gene>
<dbReference type="EMBL" id="CP010803">
    <property type="protein sequence ID" value="AJY45456.1"/>
    <property type="molecule type" value="Genomic_DNA"/>
</dbReference>